<dbReference type="Proteomes" id="UP000039865">
    <property type="component" value="Unassembled WGS sequence"/>
</dbReference>
<dbReference type="AlphaFoldDB" id="A0A078ALZ6"/>
<keyword evidence="3" id="KW-1185">Reference proteome</keyword>
<feature type="region of interest" description="Disordered" evidence="1">
    <location>
        <begin position="177"/>
        <end position="199"/>
    </location>
</feature>
<reference evidence="2 3" key="1">
    <citation type="submission" date="2014-06" db="EMBL/GenBank/DDBJ databases">
        <authorList>
            <person name="Swart Estienne"/>
        </authorList>
    </citation>
    <scope>NUCLEOTIDE SEQUENCE [LARGE SCALE GENOMIC DNA]</scope>
    <source>
        <strain evidence="2 3">130c</strain>
    </source>
</reference>
<gene>
    <name evidence="2" type="primary">Contig15658.g16680</name>
    <name evidence="2" type="ORF">STYLEM_11917</name>
</gene>
<dbReference type="EMBL" id="CCKQ01011330">
    <property type="protein sequence ID" value="CDW82881.1"/>
    <property type="molecule type" value="Genomic_DNA"/>
</dbReference>
<protein>
    <submittedName>
        <fullName evidence="2">Uncharacterized protein</fullName>
    </submittedName>
</protein>
<organism evidence="2 3">
    <name type="scientific">Stylonychia lemnae</name>
    <name type="common">Ciliate</name>
    <dbReference type="NCBI Taxonomy" id="5949"/>
    <lineage>
        <taxon>Eukaryota</taxon>
        <taxon>Sar</taxon>
        <taxon>Alveolata</taxon>
        <taxon>Ciliophora</taxon>
        <taxon>Intramacronucleata</taxon>
        <taxon>Spirotrichea</taxon>
        <taxon>Stichotrichia</taxon>
        <taxon>Sporadotrichida</taxon>
        <taxon>Oxytrichidae</taxon>
        <taxon>Stylonychinae</taxon>
        <taxon>Stylonychia</taxon>
    </lineage>
</organism>
<proteinExistence type="predicted"/>
<feature type="compositionally biased region" description="Polar residues" evidence="1">
    <location>
        <begin position="190"/>
        <end position="199"/>
    </location>
</feature>
<accession>A0A078ALZ6</accession>
<dbReference type="InParanoid" id="A0A078ALZ6"/>
<evidence type="ECO:0000313" key="3">
    <source>
        <dbReference type="Proteomes" id="UP000039865"/>
    </source>
</evidence>
<evidence type="ECO:0000313" key="2">
    <source>
        <dbReference type="EMBL" id="CDW82881.1"/>
    </source>
</evidence>
<name>A0A078ALZ6_STYLE</name>
<evidence type="ECO:0000256" key="1">
    <source>
        <dbReference type="SAM" id="MobiDB-lite"/>
    </source>
</evidence>
<sequence length="199" mass="22451">MIMDFTKYASLNGSFTIQSDCFHKQPQPLFNIGNIFLLAIVGRGGRVIEFKPAMRGGPLICTWKELPIKAIIRVAIREAQAKPGSQINNLMGCIGDPQSLSLSGSKFSKLNSRRQKVSLWAYEKGTGSVFKAWKPPQYQRFIIQLRFGVMVKTKCGLEFEGDSNEVEDQLRMDELAKETKFPNDDDDNNTQRSIVLNDQ</sequence>